<dbReference type="CDD" id="cd13565">
    <property type="entry name" value="PBP2_PstS"/>
    <property type="match status" value="1"/>
</dbReference>
<dbReference type="Pfam" id="PF12849">
    <property type="entry name" value="PBP_like_2"/>
    <property type="match status" value="1"/>
</dbReference>
<evidence type="ECO:0000313" key="10">
    <source>
        <dbReference type="EMBL" id="CAR72289.1"/>
    </source>
</evidence>
<dbReference type="EMBL" id="FM211192">
    <property type="protein sequence ID" value="CAR72289.1"/>
    <property type="molecule type" value="Genomic_DNA"/>
</dbReference>
<keyword evidence="5" id="KW-0564">Palmitate</keyword>
<dbReference type="InterPro" id="IPR005673">
    <property type="entry name" value="ABC_phos-bd_PstS"/>
</dbReference>
<dbReference type="InterPro" id="IPR050962">
    <property type="entry name" value="Phosphate-bind_PstS"/>
</dbReference>
<feature type="domain" description="PBP" evidence="9">
    <location>
        <begin position="110"/>
        <end position="397"/>
    </location>
</feature>
<dbReference type="NCBIfam" id="TIGR00975">
    <property type="entry name" value="3a0107s03"/>
    <property type="match status" value="1"/>
</dbReference>
<feature type="binding site" evidence="8">
    <location>
        <begin position="252"/>
        <end position="254"/>
    </location>
    <ligand>
        <name>phosphate</name>
        <dbReference type="ChEBI" id="CHEBI:43474"/>
    </ligand>
</feature>
<dbReference type="Gene3D" id="3.40.190.10">
    <property type="entry name" value="Periplasmic binding protein-like II"/>
    <property type="match status" value="2"/>
</dbReference>
<keyword evidence="2 7" id="KW-0813">Transport</keyword>
<evidence type="ECO:0000259" key="9">
    <source>
        <dbReference type="Pfam" id="PF12849"/>
    </source>
</evidence>
<organism evidence="10 11">
    <name type="scientific">Mycobacterium leprae (strain Br4923)</name>
    <dbReference type="NCBI Taxonomy" id="561304"/>
    <lineage>
        <taxon>Bacteria</taxon>
        <taxon>Bacillati</taxon>
        <taxon>Actinomycetota</taxon>
        <taxon>Actinomycetes</taxon>
        <taxon>Mycobacteriales</taxon>
        <taxon>Mycobacteriaceae</taxon>
        <taxon>Mycobacterium</taxon>
    </lineage>
</organism>
<feature type="binding site" evidence="8">
    <location>
        <position position="164"/>
    </location>
    <ligand>
        <name>phosphate</name>
        <dbReference type="ChEBI" id="CHEBI:43474"/>
    </ligand>
</feature>
<comment type="similarity">
    <text evidence="1 7">Belongs to the PstS family.</text>
</comment>
<dbReference type="HOGENOM" id="CLU_034528_0_0_11"/>
<feature type="binding site" evidence="8">
    <location>
        <begin position="116"/>
        <end position="118"/>
    </location>
    <ligand>
        <name>phosphate</name>
        <dbReference type="ChEBI" id="CHEBI:43474"/>
    </ligand>
</feature>
<evidence type="ECO:0000256" key="5">
    <source>
        <dbReference type="ARBA" id="ARBA00023139"/>
    </source>
</evidence>
<evidence type="ECO:0000313" key="11">
    <source>
        <dbReference type="Proteomes" id="UP000006900"/>
    </source>
</evidence>
<sequence length="429" mass="44705">MTERKPSFMQYSPVLFTPIAMFLGSCGAYFPGDQATLRSASGAGVRRKCAEKARSVNHDKVCRAFAMVLTTAVTAGVLSACGSDVNRGHTATTSISGKSADTAACGGKRTMTAEGSTAQQNAIALFNQIWGKLCPDKTVSYNPTGSGAGREQFIAGRIDFAGSDSPLLADQLGPAAKRCKGNPAWDLPLVFGPVALVYNLPGVQMLTVNSDVLAKIFSGVITTWNDGILAALNPGVVLPNLRIMPIYRADASGTTDNLQKYLTTDAPQSWAKGVGAEFQGGVGEGVQKSAGVIQAVQTTPGAFGYVEKSFADRAGLPFAQIDTGSGGVPLTDDTARNGINAANFVSVGNDLVLDLNAMYSTEQSNAYPLVLATYEIVCSKGYDPDTFAAIKSFLTVAANDGQAGLAAVGYVPLPDTIKKRLVSAINAMQ</sequence>
<gene>
    <name evidence="10" type="primary">phoS3</name>
    <name evidence="10" type="ordered locus">MLBr02192</name>
</gene>
<keyword evidence="3 7" id="KW-0592">Phosphate transport</keyword>
<evidence type="ECO:0000256" key="4">
    <source>
        <dbReference type="ARBA" id="ARBA00022729"/>
    </source>
</evidence>
<dbReference type="AlphaFoldDB" id="A0A0H3N0K8"/>
<proteinExistence type="inferred from homology"/>
<evidence type="ECO:0000256" key="8">
    <source>
        <dbReference type="PIRSR" id="PIRSR002756-1"/>
    </source>
</evidence>
<evidence type="ECO:0000256" key="1">
    <source>
        <dbReference type="ARBA" id="ARBA00008725"/>
    </source>
</evidence>
<feature type="binding site" evidence="8">
    <location>
        <position position="146"/>
    </location>
    <ligand>
        <name>phosphate</name>
        <dbReference type="ChEBI" id="CHEBI:43474"/>
    </ligand>
</feature>
<dbReference type="Proteomes" id="UP000006900">
    <property type="component" value="Chromosome"/>
</dbReference>
<evidence type="ECO:0000256" key="2">
    <source>
        <dbReference type="ARBA" id="ARBA00022448"/>
    </source>
</evidence>
<dbReference type="PANTHER" id="PTHR42996:SF1">
    <property type="entry name" value="PHOSPHATE-BINDING PROTEIN PSTS"/>
    <property type="match status" value="1"/>
</dbReference>
<keyword evidence="4" id="KW-0732">Signal</keyword>
<keyword evidence="6" id="KW-0449">Lipoprotein</keyword>
<evidence type="ECO:0000256" key="3">
    <source>
        <dbReference type="ARBA" id="ARBA00022592"/>
    </source>
</evidence>
<reference evidence="10 11" key="1">
    <citation type="journal article" date="2009" name="Nat. Genet.">
        <title>Comparative genomic and phylogeographic analysis of Mycobacterium leprae.</title>
        <authorList>
            <person name="Monot M."/>
            <person name="Honore N."/>
            <person name="Garnier T."/>
            <person name="Zidane N."/>
            <person name="Sherafi D."/>
            <person name="Paniz-Mondolfi A."/>
            <person name="Matsuoka M."/>
            <person name="Taylor G.M."/>
            <person name="Donoghue H.D."/>
            <person name="Bouwman A."/>
            <person name="Mays S."/>
            <person name="Watson C."/>
            <person name="Lockwood D."/>
            <person name="Khamispour A."/>
            <person name="Dowlati Y."/>
            <person name="Jianping S."/>
            <person name="Rea T.H."/>
            <person name="Vera-Cabrera L."/>
            <person name="Stefani M.M."/>
            <person name="Banu S."/>
            <person name="Macdonald M."/>
            <person name="Sapkota B.R."/>
            <person name="Spencer J.S."/>
            <person name="Thomas J."/>
            <person name="Harshman K."/>
            <person name="Singh P."/>
            <person name="Busso P."/>
            <person name="Gattiker A."/>
            <person name="Rougemont J."/>
            <person name="Brennan P.J."/>
            <person name="Cole S.T."/>
        </authorList>
    </citation>
    <scope>NUCLEOTIDE SEQUENCE [LARGE SCALE GENOMIC DNA]</scope>
    <source>
        <strain evidence="11">Br4923</strain>
    </source>
</reference>
<accession>A0A0H3N0K8</accession>
<dbReference type="PANTHER" id="PTHR42996">
    <property type="entry name" value="PHOSPHATE-BINDING PROTEIN PSTS"/>
    <property type="match status" value="1"/>
</dbReference>
<name>A0A0H3N0K8_MYCLB</name>
<dbReference type="PIRSF" id="PIRSF002756">
    <property type="entry name" value="PstS"/>
    <property type="match status" value="1"/>
</dbReference>
<dbReference type="KEGG" id="mlb:MLBr02192"/>
<dbReference type="GO" id="GO:0035435">
    <property type="term" value="P:phosphate ion transmembrane transport"/>
    <property type="evidence" value="ECO:0007669"/>
    <property type="project" value="InterPro"/>
</dbReference>
<dbReference type="SUPFAM" id="SSF53850">
    <property type="entry name" value="Periplasmic binding protein-like II"/>
    <property type="match status" value="1"/>
</dbReference>
<evidence type="ECO:0000256" key="7">
    <source>
        <dbReference type="PIRNR" id="PIRNR002756"/>
    </source>
</evidence>
<dbReference type="GO" id="GO:0043190">
    <property type="term" value="C:ATP-binding cassette (ABC) transporter complex"/>
    <property type="evidence" value="ECO:0007669"/>
    <property type="project" value="InterPro"/>
</dbReference>
<dbReference type="PROSITE" id="PS51257">
    <property type="entry name" value="PROKAR_LIPOPROTEIN"/>
    <property type="match status" value="1"/>
</dbReference>
<dbReference type="InterPro" id="IPR024370">
    <property type="entry name" value="PBP_domain"/>
</dbReference>
<protein>
    <recommendedName>
        <fullName evidence="7">Phosphate-binding protein</fullName>
    </recommendedName>
</protein>
<dbReference type="GO" id="GO:0042301">
    <property type="term" value="F:phosphate ion binding"/>
    <property type="evidence" value="ECO:0007669"/>
    <property type="project" value="InterPro"/>
</dbReference>
<evidence type="ECO:0000256" key="6">
    <source>
        <dbReference type="ARBA" id="ARBA00023288"/>
    </source>
</evidence>